<dbReference type="EMBL" id="CM004466">
    <property type="protein sequence ID" value="OCU01754.1"/>
    <property type="molecule type" value="Genomic_DNA"/>
</dbReference>
<evidence type="ECO:0000256" key="1">
    <source>
        <dbReference type="SAM" id="MobiDB-lite"/>
    </source>
</evidence>
<reference evidence="3" key="1">
    <citation type="journal article" date="2016" name="Nature">
        <title>Genome evolution in the allotetraploid frog Xenopus laevis.</title>
        <authorList>
            <person name="Session A.M."/>
            <person name="Uno Y."/>
            <person name="Kwon T."/>
            <person name="Chapman J.A."/>
            <person name="Toyoda A."/>
            <person name="Takahashi S."/>
            <person name="Fukui A."/>
            <person name="Hikosaka A."/>
            <person name="Suzuki A."/>
            <person name="Kondo M."/>
            <person name="van Heeringen S.J."/>
            <person name="Quigley I."/>
            <person name="Heinz S."/>
            <person name="Ogino H."/>
            <person name="Ochi H."/>
            <person name="Hellsten U."/>
            <person name="Lyons J.B."/>
            <person name="Simakov O."/>
            <person name="Putnam N."/>
            <person name="Stites J."/>
            <person name="Kuroki Y."/>
            <person name="Tanaka T."/>
            <person name="Michiue T."/>
            <person name="Watanabe M."/>
            <person name="Bogdanovic O."/>
            <person name="Lister R."/>
            <person name="Georgiou G."/>
            <person name="Paranjpe S.S."/>
            <person name="van Kruijsbergen I."/>
            <person name="Shu S."/>
            <person name="Carlson J."/>
            <person name="Kinoshita T."/>
            <person name="Ohta Y."/>
            <person name="Mawaribuchi S."/>
            <person name="Jenkins J."/>
            <person name="Grimwood J."/>
            <person name="Schmutz J."/>
            <person name="Mitros T."/>
            <person name="Mozaffari S.V."/>
            <person name="Suzuki Y."/>
            <person name="Haramoto Y."/>
            <person name="Yamamoto T.S."/>
            <person name="Takagi C."/>
            <person name="Heald R."/>
            <person name="Miller K."/>
            <person name="Haudenschild C."/>
            <person name="Kitzman J."/>
            <person name="Nakayama T."/>
            <person name="Izutsu Y."/>
            <person name="Robert J."/>
            <person name="Fortriede J."/>
            <person name="Burns K."/>
            <person name="Lotay V."/>
            <person name="Karimi K."/>
            <person name="Yasuoka Y."/>
            <person name="Dichmann D.S."/>
            <person name="Flajnik M.F."/>
            <person name="Houston D.W."/>
            <person name="Shendure J."/>
            <person name="DuPasquier L."/>
            <person name="Vize P.D."/>
            <person name="Zorn A.M."/>
            <person name="Ito M."/>
            <person name="Marcotte E.M."/>
            <person name="Wallingford J.B."/>
            <person name="Ito Y."/>
            <person name="Asashima M."/>
            <person name="Ueno N."/>
            <person name="Matsuda Y."/>
            <person name="Veenstra G.J."/>
            <person name="Fujiyama A."/>
            <person name="Harland R.M."/>
            <person name="Taira M."/>
            <person name="Rokhsar D.S."/>
        </authorList>
    </citation>
    <scope>NUCLEOTIDE SEQUENCE [LARGE SCALE GENOMIC DNA]</scope>
    <source>
        <strain evidence="3">J</strain>
    </source>
</reference>
<dbReference type="Proteomes" id="UP000694892">
    <property type="component" value="Chromosome 1L"/>
</dbReference>
<gene>
    <name evidence="2" type="ORF">XELAEV_18007530mg</name>
</gene>
<dbReference type="SUPFAM" id="SSF56112">
    <property type="entry name" value="Protein kinase-like (PK-like)"/>
    <property type="match status" value="1"/>
</dbReference>
<accession>A0A974E1K3</accession>
<proteinExistence type="predicted"/>
<sequence>MAHKYIVFLAFDLVKNLLVVDPEQRLTTKQALEHPWLQDDSMKHTVERLMYGVDHTMPPPIKKNIIRKRGHEWDQDASTSSCSEILPTSAEKRAKR</sequence>
<feature type="region of interest" description="Disordered" evidence="1">
    <location>
        <begin position="69"/>
        <end position="96"/>
    </location>
</feature>
<evidence type="ECO:0000313" key="3">
    <source>
        <dbReference type="Proteomes" id="UP000694892"/>
    </source>
</evidence>
<protein>
    <recommendedName>
        <fullName evidence="4">Protein kinase domain-containing protein</fullName>
    </recommendedName>
</protein>
<evidence type="ECO:0000313" key="2">
    <source>
        <dbReference type="EMBL" id="OCU01754.1"/>
    </source>
</evidence>
<dbReference type="InterPro" id="IPR011009">
    <property type="entry name" value="Kinase-like_dom_sf"/>
</dbReference>
<dbReference type="AlphaFoldDB" id="A0A974E1K3"/>
<evidence type="ECO:0008006" key="4">
    <source>
        <dbReference type="Google" id="ProtNLM"/>
    </source>
</evidence>
<dbReference type="Gene3D" id="1.10.510.10">
    <property type="entry name" value="Transferase(Phosphotransferase) domain 1"/>
    <property type="match status" value="1"/>
</dbReference>
<organism evidence="2 3">
    <name type="scientific">Xenopus laevis</name>
    <name type="common">African clawed frog</name>
    <dbReference type="NCBI Taxonomy" id="8355"/>
    <lineage>
        <taxon>Eukaryota</taxon>
        <taxon>Metazoa</taxon>
        <taxon>Chordata</taxon>
        <taxon>Craniata</taxon>
        <taxon>Vertebrata</taxon>
        <taxon>Euteleostomi</taxon>
        <taxon>Amphibia</taxon>
        <taxon>Batrachia</taxon>
        <taxon>Anura</taxon>
        <taxon>Pipoidea</taxon>
        <taxon>Pipidae</taxon>
        <taxon>Xenopodinae</taxon>
        <taxon>Xenopus</taxon>
        <taxon>Xenopus</taxon>
    </lineage>
</organism>
<name>A0A974E1K3_XENLA</name>